<comment type="caution">
    <text evidence="1">The sequence shown here is derived from an EMBL/GenBank/DDBJ whole genome shotgun (WGS) entry which is preliminary data.</text>
</comment>
<dbReference type="AlphaFoldDB" id="A0AA40FZ35"/>
<accession>A0AA40FZ35</accession>
<evidence type="ECO:0000313" key="1">
    <source>
        <dbReference type="EMBL" id="KAK1127655.1"/>
    </source>
</evidence>
<keyword evidence="2" id="KW-1185">Reference proteome</keyword>
<organism evidence="1 2">
    <name type="scientific">Melipona bicolor</name>
    <dbReference type="NCBI Taxonomy" id="60889"/>
    <lineage>
        <taxon>Eukaryota</taxon>
        <taxon>Metazoa</taxon>
        <taxon>Ecdysozoa</taxon>
        <taxon>Arthropoda</taxon>
        <taxon>Hexapoda</taxon>
        <taxon>Insecta</taxon>
        <taxon>Pterygota</taxon>
        <taxon>Neoptera</taxon>
        <taxon>Endopterygota</taxon>
        <taxon>Hymenoptera</taxon>
        <taxon>Apocrita</taxon>
        <taxon>Aculeata</taxon>
        <taxon>Apoidea</taxon>
        <taxon>Anthophila</taxon>
        <taxon>Apidae</taxon>
        <taxon>Melipona</taxon>
    </lineage>
</organism>
<name>A0AA40FZ35_9HYME</name>
<gene>
    <name evidence="1" type="ORF">K0M31_003153</name>
</gene>
<evidence type="ECO:0000313" key="2">
    <source>
        <dbReference type="Proteomes" id="UP001177670"/>
    </source>
</evidence>
<protein>
    <submittedName>
        <fullName evidence="1">Uncharacterized protein</fullName>
    </submittedName>
</protein>
<sequence length="155" mass="17075">MVKGVSSNVGRVSSRWLRSVSADLVASERACVSFERRNTDFRSISPGDSVDAHTVHSLRFVRDHRTRSQGVVSSVVVVASSIEARSKLDPRSRATVLISSARVRALSRVQRKESRTHVESRLKKSGLARTARRRKSGGGRWWSVVVDGGVPLVAR</sequence>
<dbReference type="EMBL" id="JAHYIQ010000011">
    <property type="protein sequence ID" value="KAK1127655.1"/>
    <property type="molecule type" value="Genomic_DNA"/>
</dbReference>
<reference evidence="1" key="1">
    <citation type="submission" date="2021-10" db="EMBL/GenBank/DDBJ databases">
        <title>Melipona bicolor Genome sequencing and assembly.</title>
        <authorList>
            <person name="Araujo N.S."/>
            <person name="Arias M.C."/>
        </authorList>
    </citation>
    <scope>NUCLEOTIDE SEQUENCE</scope>
    <source>
        <strain evidence="1">USP_2M_L1-L4_2017</strain>
        <tissue evidence="1">Whole body</tissue>
    </source>
</reference>
<dbReference type="Proteomes" id="UP001177670">
    <property type="component" value="Unassembled WGS sequence"/>
</dbReference>
<proteinExistence type="predicted"/>